<keyword evidence="8 15" id="KW-0547">Nucleotide-binding</keyword>
<dbReference type="SUPFAM" id="SSF56112">
    <property type="entry name" value="Protein kinase-like (PK-like)"/>
    <property type="match status" value="1"/>
</dbReference>
<evidence type="ECO:0000256" key="1">
    <source>
        <dbReference type="ARBA" id="ARBA00004162"/>
    </source>
</evidence>
<keyword evidence="11 16" id="KW-1133">Transmembrane helix</keyword>
<feature type="transmembrane region" description="Helical" evidence="16">
    <location>
        <begin position="449"/>
        <end position="470"/>
    </location>
</feature>
<dbReference type="GO" id="GO:0005524">
    <property type="term" value="F:ATP binding"/>
    <property type="evidence" value="ECO:0007669"/>
    <property type="project" value="UniProtKB-UniRule"/>
</dbReference>
<dbReference type="PROSITE" id="PS50011">
    <property type="entry name" value="PROTEIN_KINASE_DOM"/>
    <property type="match status" value="1"/>
</dbReference>
<evidence type="ECO:0000256" key="15">
    <source>
        <dbReference type="PROSITE-ProRule" id="PRU10141"/>
    </source>
</evidence>
<evidence type="ECO:0000256" key="3">
    <source>
        <dbReference type="ARBA" id="ARBA00022527"/>
    </source>
</evidence>
<evidence type="ECO:0000256" key="8">
    <source>
        <dbReference type="ARBA" id="ARBA00022741"/>
    </source>
</evidence>
<protein>
    <recommendedName>
        <fullName evidence="2">non-specific serine/threonine protein kinase</fullName>
        <ecNumber evidence="2">2.7.11.1</ecNumber>
    </recommendedName>
</protein>
<dbReference type="InterPro" id="IPR011009">
    <property type="entry name" value="Kinase-like_dom_sf"/>
</dbReference>
<dbReference type="Gene3D" id="3.30.200.20">
    <property type="entry name" value="Phosphorylase Kinase, domain 1"/>
    <property type="match status" value="1"/>
</dbReference>
<evidence type="ECO:0000256" key="12">
    <source>
        <dbReference type="ARBA" id="ARBA00023136"/>
    </source>
</evidence>
<comment type="catalytic activity">
    <reaction evidence="14">
        <text>L-seryl-[protein] + ATP = O-phospho-L-seryl-[protein] + ADP + H(+)</text>
        <dbReference type="Rhea" id="RHEA:17989"/>
        <dbReference type="Rhea" id="RHEA-COMP:9863"/>
        <dbReference type="Rhea" id="RHEA-COMP:11604"/>
        <dbReference type="ChEBI" id="CHEBI:15378"/>
        <dbReference type="ChEBI" id="CHEBI:29999"/>
        <dbReference type="ChEBI" id="CHEBI:30616"/>
        <dbReference type="ChEBI" id="CHEBI:83421"/>
        <dbReference type="ChEBI" id="CHEBI:456216"/>
        <dbReference type="EC" id="2.7.11.1"/>
    </reaction>
</comment>
<dbReference type="FunFam" id="3.30.200.20:FF:000432">
    <property type="entry name" value="LRR receptor-like serine/threonine-protein kinase EFR"/>
    <property type="match status" value="1"/>
</dbReference>
<dbReference type="PROSITE" id="PS51450">
    <property type="entry name" value="LRR"/>
    <property type="match status" value="1"/>
</dbReference>
<dbReference type="SMART" id="SM00369">
    <property type="entry name" value="LRR_TYP"/>
    <property type="match status" value="5"/>
</dbReference>
<dbReference type="Pfam" id="PF07714">
    <property type="entry name" value="PK_Tyr_Ser-Thr"/>
    <property type="match status" value="1"/>
</dbReference>
<evidence type="ECO:0000256" key="2">
    <source>
        <dbReference type="ARBA" id="ARBA00012513"/>
    </source>
</evidence>
<dbReference type="InterPro" id="IPR017441">
    <property type="entry name" value="Protein_kinase_ATP_BS"/>
</dbReference>
<evidence type="ECO:0000313" key="19">
    <source>
        <dbReference type="Proteomes" id="UP000007015"/>
    </source>
</evidence>
<dbReference type="PANTHER" id="PTHR27008">
    <property type="entry name" value="OS04G0122200 PROTEIN"/>
    <property type="match status" value="1"/>
</dbReference>
<reference evidence="18 19" key="1">
    <citation type="journal article" date="2005" name="PLoS Biol.">
        <title>The genomes of Oryza sativa: a history of duplications.</title>
        <authorList>
            <person name="Yu J."/>
            <person name="Wang J."/>
            <person name="Lin W."/>
            <person name="Li S."/>
            <person name="Li H."/>
            <person name="Zhou J."/>
            <person name="Ni P."/>
            <person name="Dong W."/>
            <person name="Hu S."/>
            <person name="Zeng C."/>
            <person name="Zhang J."/>
            <person name="Zhang Y."/>
            <person name="Li R."/>
            <person name="Xu Z."/>
            <person name="Li S."/>
            <person name="Li X."/>
            <person name="Zheng H."/>
            <person name="Cong L."/>
            <person name="Lin L."/>
            <person name="Yin J."/>
            <person name="Geng J."/>
            <person name="Li G."/>
            <person name="Shi J."/>
            <person name="Liu J."/>
            <person name="Lv H."/>
            <person name="Li J."/>
            <person name="Wang J."/>
            <person name="Deng Y."/>
            <person name="Ran L."/>
            <person name="Shi X."/>
            <person name="Wang X."/>
            <person name="Wu Q."/>
            <person name="Li C."/>
            <person name="Ren X."/>
            <person name="Wang J."/>
            <person name="Wang X."/>
            <person name="Li D."/>
            <person name="Liu D."/>
            <person name="Zhang X."/>
            <person name="Ji Z."/>
            <person name="Zhao W."/>
            <person name="Sun Y."/>
            <person name="Zhang Z."/>
            <person name="Bao J."/>
            <person name="Han Y."/>
            <person name="Dong L."/>
            <person name="Ji J."/>
            <person name="Chen P."/>
            <person name="Wu S."/>
            <person name="Liu J."/>
            <person name="Xiao Y."/>
            <person name="Bu D."/>
            <person name="Tan J."/>
            <person name="Yang L."/>
            <person name="Ye C."/>
            <person name="Zhang J."/>
            <person name="Xu J."/>
            <person name="Zhou Y."/>
            <person name="Yu Y."/>
            <person name="Zhang B."/>
            <person name="Zhuang S."/>
            <person name="Wei H."/>
            <person name="Liu B."/>
            <person name="Lei M."/>
            <person name="Yu H."/>
            <person name="Li Y."/>
            <person name="Xu H."/>
            <person name="Wei S."/>
            <person name="He X."/>
            <person name="Fang L."/>
            <person name="Zhang Z."/>
            <person name="Zhang Y."/>
            <person name="Huang X."/>
            <person name="Su Z."/>
            <person name="Tong W."/>
            <person name="Li J."/>
            <person name="Tong Z."/>
            <person name="Li S."/>
            <person name="Ye J."/>
            <person name="Wang L."/>
            <person name="Fang L."/>
            <person name="Lei T."/>
            <person name="Chen C."/>
            <person name="Chen H."/>
            <person name="Xu Z."/>
            <person name="Li H."/>
            <person name="Huang H."/>
            <person name="Zhang F."/>
            <person name="Xu H."/>
            <person name="Li N."/>
            <person name="Zhao C."/>
            <person name="Li S."/>
            <person name="Dong L."/>
            <person name="Huang Y."/>
            <person name="Li L."/>
            <person name="Xi Y."/>
            <person name="Qi Q."/>
            <person name="Li W."/>
            <person name="Zhang B."/>
            <person name="Hu W."/>
            <person name="Zhang Y."/>
            <person name="Tian X."/>
            <person name="Jiao Y."/>
            <person name="Liang X."/>
            <person name="Jin J."/>
            <person name="Gao L."/>
            <person name="Zheng W."/>
            <person name="Hao B."/>
            <person name="Liu S."/>
            <person name="Wang W."/>
            <person name="Yuan L."/>
            <person name="Cao M."/>
            <person name="McDermott J."/>
            <person name="Samudrala R."/>
            <person name="Wang J."/>
            <person name="Wong G.K."/>
            <person name="Yang H."/>
        </authorList>
    </citation>
    <scope>NUCLEOTIDE SEQUENCE [LARGE SCALE GENOMIC DNA]</scope>
    <source>
        <strain evidence="19">cv. 93-11</strain>
    </source>
</reference>
<evidence type="ECO:0000313" key="18">
    <source>
        <dbReference type="EMBL" id="EEC84340.1"/>
    </source>
</evidence>
<evidence type="ECO:0000256" key="6">
    <source>
        <dbReference type="ARBA" id="ARBA00022692"/>
    </source>
</evidence>
<dbReference type="Pfam" id="PF00560">
    <property type="entry name" value="LRR_1"/>
    <property type="match status" value="5"/>
</dbReference>
<name>B8BEA2_ORYSI</name>
<organism evidence="18 19">
    <name type="scientific">Oryza sativa subsp. indica</name>
    <name type="common">Rice</name>
    <dbReference type="NCBI Taxonomy" id="39946"/>
    <lineage>
        <taxon>Eukaryota</taxon>
        <taxon>Viridiplantae</taxon>
        <taxon>Streptophyta</taxon>
        <taxon>Embryophyta</taxon>
        <taxon>Tracheophyta</taxon>
        <taxon>Spermatophyta</taxon>
        <taxon>Magnoliopsida</taxon>
        <taxon>Liliopsida</taxon>
        <taxon>Poales</taxon>
        <taxon>Poaceae</taxon>
        <taxon>BOP clade</taxon>
        <taxon>Oryzoideae</taxon>
        <taxon>Oryzeae</taxon>
        <taxon>Oryzinae</taxon>
        <taxon>Oryza</taxon>
        <taxon>Oryza sativa</taxon>
    </lineage>
</organism>
<keyword evidence="5" id="KW-0808">Transferase</keyword>
<evidence type="ECO:0000256" key="7">
    <source>
        <dbReference type="ARBA" id="ARBA00022737"/>
    </source>
</evidence>
<feature type="domain" description="Protein kinase" evidence="17">
    <location>
        <begin position="504"/>
        <end position="809"/>
    </location>
</feature>
<dbReference type="Gramene" id="BGIOSGA030003-TA">
    <property type="protein sequence ID" value="BGIOSGA030003-PA"/>
    <property type="gene ID" value="BGIOSGA030003"/>
</dbReference>
<sequence>MNSLTGELPETISSCSLLEIVDLFSNSIEGEIPPSIGQCSFLQQIILGTNNIRGNIPPDIGLLSNLSALFIPHNQLTGTIPQLLGSNKPLIWVNLQNNSLSGEIPPSLFNSTTTSYIDLSSNGLSGSIPPFSQALSSLRYLSLTENLLSGKIPITLGNIPSLSTLMLSGNKLDGTIPKSLSNLSKLQILDLSHNNLSGIVPPGLYTISSLTYLNFGANRLVGILPTNIGYTLPGLTSIIFEGSLSDLTYLDLGGNKLEAGDWSFMFSLTNCTQLTNLWLDRNKLQGIIPSSITNLSEGLKNQITGHIPLEIGGLTNLNSLNISNNQLSGEIPTSLGECLELESVHLEGNFLQGSIPGSFANLKGINEMDLSRNNLSGEIPDFFEYFGSLHTLNLSFNNLEGPVPRGGVFANSSIVFVQGNKKLCAISPMLQLPLCKELSSKRNKTSYNLSVGIPITSIVIVTLACVAIILQKNRTGRKKIIINDSIKHFNKLSYNDLYNATNGFSSRNLVGSGTFGVVYKGQLKFGACNVAIKVFRLDQNGAPKNFFAECEALKNIRHRNLIRVINLCSTFDPSGNEFKALILEYRINGNLESWIHPKVLGRNPTKHLSLGLRIRIAVDIAVALDYLHNRCSPPMVHCDLKPSNVLLDDEMVACLSDFGLTKFLHNNIISLNNSSSTAGLRGSIGYIAPEYGLGCKVSTEGDVYSYGIIVLEMITGKCPTDEMFKDGMNLRSLVESAFPHKINDILEPTITEHHDGEDSNHVVPEILTCAIQLAKLGLMCTETSPKDRPTINDVYYQIISIKEKYHALINH</sequence>
<dbReference type="InterPro" id="IPR001245">
    <property type="entry name" value="Ser-Thr/Tyr_kinase_cat_dom"/>
</dbReference>
<dbReference type="EMBL" id="CM000134">
    <property type="protein sequence ID" value="EEC84340.1"/>
    <property type="molecule type" value="Genomic_DNA"/>
</dbReference>
<dbReference type="InterPro" id="IPR032675">
    <property type="entry name" value="LRR_dom_sf"/>
</dbReference>
<evidence type="ECO:0000256" key="13">
    <source>
        <dbReference type="ARBA" id="ARBA00047899"/>
    </source>
</evidence>
<keyword evidence="6 16" id="KW-0812">Transmembrane</keyword>
<dbReference type="PROSITE" id="PS00108">
    <property type="entry name" value="PROTEIN_KINASE_ST"/>
    <property type="match status" value="1"/>
</dbReference>
<dbReference type="EC" id="2.7.11.1" evidence="2"/>
<keyword evidence="7" id="KW-0677">Repeat</keyword>
<dbReference type="InterPro" id="IPR008271">
    <property type="entry name" value="Ser/Thr_kinase_AS"/>
</dbReference>
<dbReference type="FunFam" id="3.80.10.10:FF:000095">
    <property type="entry name" value="LRR receptor-like serine/threonine-protein kinase GSO1"/>
    <property type="match status" value="2"/>
</dbReference>
<dbReference type="Pfam" id="PF13855">
    <property type="entry name" value="LRR_8"/>
    <property type="match status" value="2"/>
</dbReference>
<keyword evidence="3" id="KW-0723">Serine/threonine-protein kinase</keyword>
<evidence type="ECO:0000259" key="17">
    <source>
        <dbReference type="PROSITE" id="PS50011"/>
    </source>
</evidence>
<dbReference type="SMART" id="SM00220">
    <property type="entry name" value="S_TKc"/>
    <property type="match status" value="1"/>
</dbReference>
<keyword evidence="10 15" id="KW-0067">ATP-binding</keyword>
<keyword evidence="4" id="KW-0433">Leucine-rich repeat</keyword>
<feature type="binding site" evidence="15">
    <location>
        <position position="533"/>
    </location>
    <ligand>
        <name>ATP</name>
        <dbReference type="ChEBI" id="CHEBI:30616"/>
    </ligand>
</feature>
<comment type="catalytic activity">
    <reaction evidence="13">
        <text>L-threonyl-[protein] + ATP = O-phospho-L-threonyl-[protein] + ADP + H(+)</text>
        <dbReference type="Rhea" id="RHEA:46608"/>
        <dbReference type="Rhea" id="RHEA-COMP:11060"/>
        <dbReference type="Rhea" id="RHEA-COMP:11605"/>
        <dbReference type="ChEBI" id="CHEBI:15378"/>
        <dbReference type="ChEBI" id="CHEBI:30013"/>
        <dbReference type="ChEBI" id="CHEBI:30616"/>
        <dbReference type="ChEBI" id="CHEBI:61977"/>
        <dbReference type="ChEBI" id="CHEBI:456216"/>
        <dbReference type="EC" id="2.7.11.1"/>
    </reaction>
</comment>
<dbReference type="Gene3D" id="3.80.10.10">
    <property type="entry name" value="Ribonuclease Inhibitor"/>
    <property type="match status" value="3"/>
</dbReference>
<evidence type="ECO:0000256" key="9">
    <source>
        <dbReference type="ARBA" id="ARBA00022777"/>
    </source>
</evidence>
<dbReference type="InterPro" id="IPR001611">
    <property type="entry name" value="Leu-rich_rpt"/>
</dbReference>
<dbReference type="InterPro" id="IPR000719">
    <property type="entry name" value="Prot_kinase_dom"/>
</dbReference>
<dbReference type="InterPro" id="IPR051809">
    <property type="entry name" value="Plant_receptor-like_S/T_kinase"/>
</dbReference>
<dbReference type="PROSITE" id="PS00107">
    <property type="entry name" value="PROTEIN_KINASE_ATP"/>
    <property type="match status" value="1"/>
</dbReference>
<dbReference type="GO" id="GO:0005886">
    <property type="term" value="C:plasma membrane"/>
    <property type="evidence" value="ECO:0007669"/>
    <property type="project" value="UniProtKB-SubCell"/>
</dbReference>
<dbReference type="InterPro" id="IPR003591">
    <property type="entry name" value="Leu-rich_rpt_typical-subtyp"/>
</dbReference>
<dbReference type="SUPFAM" id="SSF52058">
    <property type="entry name" value="L domain-like"/>
    <property type="match status" value="2"/>
</dbReference>
<keyword evidence="9" id="KW-0418">Kinase</keyword>
<evidence type="ECO:0000256" key="11">
    <source>
        <dbReference type="ARBA" id="ARBA00022989"/>
    </source>
</evidence>
<keyword evidence="12 16" id="KW-0472">Membrane</keyword>
<dbReference type="FunFam" id="1.10.510.10:FF:002902">
    <property type="match status" value="1"/>
</dbReference>
<evidence type="ECO:0000256" key="10">
    <source>
        <dbReference type="ARBA" id="ARBA00022840"/>
    </source>
</evidence>
<dbReference type="PRINTS" id="PR00019">
    <property type="entry name" value="LEURICHRPT"/>
</dbReference>
<dbReference type="Proteomes" id="UP000007015">
    <property type="component" value="Chromosome 9"/>
</dbReference>
<accession>B8BEA2</accession>
<gene>
    <name evidence="18" type="ORF">OsI_30854</name>
</gene>
<comment type="subcellular location">
    <subcellularLocation>
        <location evidence="1">Cell membrane</location>
        <topology evidence="1">Single-pass membrane protein</topology>
    </subcellularLocation>
</comment>
<dbReference type="GO" id="GO:0004674">
    <property type="term" value="F:protein serine/threonine kinase activity"/>
    <property type="evidence" value="ECO:0007669"/>
    <property type="project" value="UniProtKB-KW"/>
</dbReference>
<proteinExistence type="predicted"/>
<evidence type="ECO:0000256" key="14">
    <source>
        <dbReference type="ARBA" id="ARBA00048679"/>
    </source>
</evidence>
<evidence type="ECO:0000256" key="16">
    <source>
        <dbReference type="SAM" id="Phobius"/>
    </source>
</evidence>
<dbReference type="Gene3D" id="1.10.510.10">
    <property type="entry name" value="Transferase(Phosphotransferase) domain 1"/>
    <property type="match status" value="1"/>
</dbReference>
<evidence type="ECO:0000256" key="4">
    <source>
        <dbReference type="ARBA" id="ARBA00022614"/>
    </source>
</evidence>
<dbReference type="STRING" id="39946.B8BEA2"/>
<dbReference type="PANTHER" id="PTHR27008:SF393">
    <property type="entry name" value="LEUCINE RICH REPEAT FAMILY PROTEIN"/>
    <property type="match status" value="1"/>
</dbReference>
<keyword evidence="19" id="KW-1185">Reference proteome</keyword>
<dbReference type="HOGENOM" id="CLU_000288_22_0_1"/>
<evidence type="ECO:0000256" key="5">
    <source>
        <dbReference type="ARBA" id="ARBA00022679"/>
    </source>
</evidence>
<dbReference type="OMA" id="PHKINDI"/>
<dbReference type="AlphaFoldDB" id="B8BEA2"/>